<reference evidence="5" key="1">
    <citation type="submission" date="2020-10" db="EMBL/GenBank/DDBJ databases">
        <authorList>
            <person name="Gilroy R."/>
        </authorList>
    </citation>
    <scope>NUCLEOTIDE SEQUENCE</scope>
    <source>
        <strain evidence="5">ChiBcec6-7307</strain>
    </source>
</reference>
<comment type="similarity">
    <text evidence="1 4">Belongs to the V-ATPase D subunit family.</text>
</comment>
<dbReference type="PANTHER" id="PTHR11671">
    <property type="entry name" value="V-TYPE ATP SYNTHASE SUBUNIT D"/>
    <property type="match status" value="1"/>
</dbReference>
<protein>
    <recommendedName>
        <fullName evidence="4">V-type ATP synthase subunit D</fullName>
    </recommendedName>
    <alternativeName>
        <fullName evidence="4">V-ATPase subunit D</fullName>
    </alternativeName>
</protein>
<dbReference type="Gene3D" id="1.10.287.3240">
    <property type="match status" value="1"/>
</dbReference>
<accession>A0A9D1NZU3</accession>
<keyword evidence="4" id="KW-0066">ATP synthesis</keyword>
<gene>
    <name evidence="4" type="primary">atpD</name>
    <name evidence="5" type="ORF">IAC80_05805</name>
</gene>
<evidence type="ECO:0000313" key="6">
    <source>
        <dbReference type="Proteomes" id="UP000886889"/>
    </source>
</evidence>
<dbReference type="Proteomes" id="UP000886889">
    <property type="component" value="Unassembled WGS sequence"/>
</dbReference>
<evidence type="ECO:0000256" key="2">
    <source>
        <dbReference type="ARBA" id="ARBA00022448"/>
    </source>
</evidence>
<dbReference type="GO" id="GO:0042777">
    <property type="term" value="P:proton motive force-driven plasma membrane ATP synthesis"/>
    <property type="evidence" value="ECO:0007669"/>
    <property type="project" value="UniProtKB-UniRule"/>
</dbReference>
<organism evidence="5 6">
    <name type="scientific">Candidatus Merdiplasma excrementigallinarum</name>
    <dbReference type="NCBI Taxonomy" id="2840864"/>
    <lineage>
        <taxon>Bacteria</taxon>
        <taxon>Bacillati</taxon>
        <taxon>Bacillota</taxon>
        <taxon>Clostridia</taxon>
        <taxon>Lachnospirales</taxon>
        <taxon>Lachnospiraceae</taxon>
        <taxon>Lachnospiraceae incertae sedis</taxon>
        <taxon>Candidatus Merdiplasma</taxon>
    </lineage>
</organism>
<name>A0A9D1NZU3_9FIRM</name>
<evidence type="ECO:0000313" key="5">
    <source>
        <dbReference type="EMBL" id="HIV23436.1"/>
    </source>
</evidence>
<dbReference type="GO" id="GO:0046961">
    <property type="term" value="F:proton-transporting ATPase activity, rotational mechanism"/>
    <property type="evidence" value="ECO:0007669"/>
    <property type="project" value="InterPro"/>
</dbReference>
<evidence type="ECO:0000256" key="3">
    <source>
        <dbReference type="ARBA" id="ARBA00023065"/>
    </source>
</evidence>
<keyword evidence="3 4" id="KW-0406">Ion transport</keyword>
<dbReference type="GO" id="GO:0046933">
    <property type="term" value="F:proton-transporting ATP synthase activity, rotational mechanism"/>
    <property type="evidence" value="ECO:0007669"/>
    <property type="project" value="UniProtKB-UniRule"/>
</dbReference>
<keyword evidence="2 4" id="KW-0813">Transport</keyword>
<dbReference type="AlphaFoldDB" id="A0A9D1NZU3"/>
<dbReference type="EMBL" id="DVOS01000049">
    <property type="protein sequence ID" value="HIV23436.1"/>
    <property type="molecule type" value="Genomic_DNA"/>
</dbReference>
<keyword evidence="4" id="KW-0375">Hydrogen ion transport</keyword>
<sequence length="206" mass="23416">MDTKSFPTKGNLIAAKNSLQLARQGYELMDKKRNILMRELMELIGQASEIQSRIDQTFRSAYGALQRANIELGISHVEEISYSVPVEESIRIKTRSIMGTEIPLAEYDRQPVVPTYSFYSTKQSLDAARIAFDHVKDLTIKLSTVENSAYRLASSISKTQKRANALKNITIPMYEALTKNIADALEEKDREEFTRLKVIKRMHGGR</sequence>
<proteinExistence type="inferred from homology"/>
<evidence type="ECO:0000256" key="1">
    <source>
        <dbReference type="ARBA" id="ARBA00005850"/>
    </source>
</evidence>
<comment type="caution">
    <text evidence="5">The sequence shown here is derived from an EMBL/GenBank/DDBJ whole genome shotgun (WGS) entry which is preliminary data.</text>
</comment>
<dbReference type="Pfam" id="PF01813">
    <property type="entry name" value="ATP-synt_D"/>
    <property type="match status" value="1"/>
</dbReference>
<dbReference type="GO" id="GO:0005524">
    <property type="term" value="F:ATP binding"/>
    <property type="evidence" value="ECO:0007669"/>
    <property type="project" value="UniProtKB-UniRule"/>
</dbReference>
<dbReference type="NCBIfam" id="TIGR00309">
    <property type="entry name" value="V_ATPase_subD"/>
    <property type="match status" value="1"/>
</dbReference>
<reference evidence="5" key="2">
    <citation type="journal article" date="2021" name="PeerJ">
        <title>Extensive microbial diversity within the chicken gut microbiome revealed by metagenomics and culture.</title>
        <authorList>
            <person name="Gilroy R."/>
            <person name="Ravi A."/>
            <person name="Getino M."/>
            <person name="Pursley I."/>
            <person name="Horton D.L."/>
            <person name="Alikhan N.F."/>
            <person name="Baker D."/>
            <person name="Gharbi K."/>
            <person name="Hall N."/>
            <person name="Watson M."/>
            <person name="Adriaenssens E.M."/>
            <person name="Foster-Nyarko E."/>
            <person name="Jarju S."/>
            <person name="Secka A."/>
            <person name="Antonio M."/>
            <person name="Oren A."/>
            <person name="Chaudhuri R.R."/>
            <person name="La Ragione R."/>
            <person name="Hildebrand F."/>
            <person name="Pallen M.J."/>
        </authorList>
    </citation>
    <scope>NUCLEOTIDE SEQUENCE</scope>
    <source>
        <strain evidence="5">ChiBcec6-7307</strain>
    </source>
</reference>
<dbReference type="HAMAP" id="MF_00271">
    <property type="entry name" value="ATP_synth_D_arch"/>
    <property type="match status" value="1"/>
</dbReference>
<evidence type="ECO:0000256" key="4">
    <source>
        <dbReference type="HAMAP-Rule" id="MF_00271"/>
    </source>
</evidence>
<dbReference type="InterPro" id="IPR002699">
    <property type="entry name" value="V_ATPase_D"/>
</dbReference>
<comment type="function">
    <text evidence="4">Produces ATP from ADP in the presence of a proton gradient across the membrane.</text>
</comment>